<dbReference type="RefSeq" id="WP_301805956.1">
    <property type="nucleotide sequence ID" value="NZ_JAUJZH010000004.1"/>
</dbReference>
<comment type="caution">
    <text evidence="2">The sequence shown here is derived from an EMBL/GenBank/DDBJ whole genome shotgun (WGS) entry which is preliminary data.</text>
</comment>
<reference evidence="2" key="1">
    <citation type="submission" date="2023-06" db="EMBL/GenBank/DDBJ databases">
        <authorList>
            <person name="Jiang Y."/>
            <person name="Liu Q."/>
        </authorList>
    </citation>
    <scope>NUCLEOTIDE SEQUENCE</scope>
    <source>
        <strain evidence="2">CGMCC 1.12090</strain>
    </source>
</reference>
<accession>A0ABT8RZF5</accession>
<proteinExistence type="predicted"/>
<evidence type="ECO:0000259" key="1">
    <source>
        <dbReference type="Pfam" id="PF04993"/>
    </source>
</evidence>
<evidence type="ECO:0000313" key="2">
    <source>
        <dbReference type="EMBL" id="MDO1532060.1"/>
    </source>
</evidence>
<dbReference type="InterPro" id="IPR047525">
    <property type="entry name" value="TfoX-like"/>
</dbReference>
<dbReference type="InterPro" id="IPR007076">
    <property type="entry name" value="TfoX_N"/>
</dbReference>
<sequence length="123" mass="13955">MNEFAEELHDVFERFGRISLRRMFGGHGVFHEGRMFGLIAGGRLYLKADAETVAFFEDRQLPPFEYQRQGQTARISYYEAPPELFEDRHEAALWAGRAWEAVLRAGAPKPAARRARPSTGSPG</sequence>
<dbReference type="Proteomes" id="UP001169027">
    <property type="component" value="Unassembled WGS sequence"/>
</dbReference>
<dbReference type="SUPFAM" id="SSF159894">
    <property type="entry name" value="YgaC/TfoX-N like"/>
    <property type="match status" value="1"/>
</dbReference>
<gene>
    <name evidence="2" type="ORF">Q2T77_07155</name>
</gene>
<dbReference type="Gene3D" id="3.30.1460.30">
    <property type="entry name" value="YgaC/TfoX-N like chaperone"/>
    <property type="match status" value="1"/>
</dbReference>
<dbReference type="PANTHER" id="PTHR36121">
    <property type="entry name" value="PROTEIN SXY"/>
    <property type="match status" value="1"/>
</dbReference>
<evidence type="ECO:0000313" key="3">
    <source>
        <dbReference type="Proteomes" id="UP001169027"/>
    </source>
</evidence>
<protein>
    <submittedName>
        <fullName evidence="2">TfoX/Sxy family protein</fullName>
    </submittedName>
</protein>
<feature type="domain" description="TfoX N-terminal" evidence="1">
    <location>
        <begin position="11"/>
        <end position="101"/>
    </location>
</feature>
<dbReference type="Pfam" id="PF04993">
    <property type="entry name" value="TfoX_N"/>
    <property type="match status" value="1"/>
</dbReference>
<dbReference type="PANTHER" id="PTHR36121:SF1">
    <property type="entry name" value="PROTEIN SXY"/>
    <property type="match status" value="1"/>
</dbReference>
<organism evidence="2 3">
    <name type="scientific">Variovorax ginsengisoli</name>
    <dbReference type="NCBI Taxonomy" id="363844"/>
    <lineage>
        <taxon>Bacteria</taxon>
        <taxon>Pseudomonadati</taxon>
        <taxon>Pseudomonadota</taxon>
        <taxon>Betaproteobacteria</taxon>
        <taxon>Burkholderiales</taxon>
        <taxon>Comamonadaceae</taxon>
        <taxon>Variovorax</taxon>
    </lineage>
</organism>
<name>A0ABT8RZF5_9BURK</name>
<dbReference type="EMBL" id="JAUKVY010000004">
    <property type="protein sequence ID" value="MDO1532060.1"/>
    <property type="molecule type" value="Genomic_DNA"/>
</dbReference>
<keyword evidence="3" id="KW-1185">Reference proteome</keyword>